<protein>
    <recommendedName>
        <fullName evidence="4 10">2-dehydropantoate 2-reductase</fullName>
        <ecNumber evidence="3 10">1.1.1.169</ecNumber>
    </recommendedName>
    <alternativeName>
        <fullName evidence="8 10">Ketopantoate reductase</fullName>
    </alternativeName>
</protein>
<evidence type="ECO:0000256" key="6">
    <source>
        <dbReference type="ARBA" id="ARBA00022857"/>
    </source>
</evidence>
<comment type="pathway">
    <text evidence="1 10">Cofactor biosynthesis; (R)-pantothenate biosynthesis; (R)-pantoate from 3-methyl-2-oxobutanoate: step 2/2.</text>
</comment>
<comment type="function">
    <text evidence="10">Catalyzes the NADPH-dependent reduction of ketopantoate into pantoic acid.</text>
</comment>
<dbReference type="Gene3D" id="1.10.1040.10">
    <property type="entry name" value="N-(1-d-carboxylethyl)-l-norvaline Dehydrogenase, domain 2"/>
    <property type="match status" value="1"/>
</dbReference>
<dbReference type="Gene3D" id="3.40.50.720">
    <property type="entry name" value="NAD(P)-binding Rossmann-like Domain"/>
    <property type="match status" value="1"/>
</dbReference>
<dbReference type="SUPFAM" id="SSF51735">
    <property type="entry name" value="NAD(P)-binding Rossmann-fold domains"/>
    <property type="match status" value="1"/>
</dbReference>
<evidence type="ECO:0000256" key="5">
    <source>
        <dbReference type="ARBA" id="ARBA00022655"/>
    </source>
</evidence>
<evidence type="ECO:0000256" key="2">
    <source>
        <dbReference type="ARBA" id="ARBA00007870"/>
    </source>
</evidence>
<dbReference type="InterPro" id="IPR036291">
    <property type="entry name" value="NAD(P)-bd_dom_sf"/>
</dbReference>
<dbReference type="PANTHER" id="PTHR43765:SF2">
    <property type="entry name" value="2-DEHYDROPANTOATE 2-REDUCTASE"/>
    <property type="match status" value="1"/>
</dbReference>
<evidence type="ECO:0000256" key="9">
    <source>
        <dbReference type="ARBA" id="ARBA00048793"/>
    </source>
</evidence>
<keyword evidence="14" id="KW-1185">Reference proteome</keyword>
<dbReference type="InterPro" id="IPR013332">
    <property type="entry name" value="KPR_N"/>
</dbReference>
<dbReference type="Proteomes" id="UP001057998">
    <property type="component" value="Chromosome 1"/>
</dbReference>
<keyword evidence="7 10" id="KW-0560">Oxidoreductase</keyword>
<evidence type="ECO:0000256" key="8">
    <source>
        <dbReference type="ARBA" id="ARBA00032024"/>
    </source>
</evidence>
<dbReference type="InterPro" id="IPR008927">
    <property type="entry name" value="6-PGluconate_DH-like_C_sf"/>
</dbReference>
<feature type="domain" description="Ketopantoate reductase N-terminal" evidence="11">
    <location>
        <begin position="4"/>
        <end position="147"/>
    </location>
</feature>
<comment type="catalytic activity">
    <reaction evidence="9 10">
        <text>(R)-pantoate + NADP(+) = 2-dehydropantoate + NADPH + H(+)</text>
        <dbReference type="Rhea" id="RHEA:16233"/>
        <dbReference type="ChEBI" id="CHEBI:11561"/>
        <dbReference type="ChEBI" id="CHEBI:15378"/>
        <dbReference type="ChEBI" id="CHEBI:15980"/>
        <dbReference type="ChEBI" id="CHEBI:57783"/>
        <dbReference type="ChEBI" id="CHEBI:58349"/>
        <dbReference type="EC" id="1.1.1.169"/>
    </reaction>
</comment>
<evidence type="ECO:0000313" key="13">
    <source>
        <dbReference type="EMBL" id="UTV27113.1"/>
    </source>
</evidence>
<evidence type="ECO:0000256" key="3">
    <source>
        <dbReference type="ARBA" id="ARBA00013014"/>
    </source>
</evidence>
<reference evidence="13" key="1">
    <citation type="submission" date="2022-07" db="EMBL/GenBank/DDBJ databases">
        <title>Genome sequencing of Photobacterium atrarenae GJH2-4.</title>
        <authorList>
            <person name="Park S.-J."/>
        </authorList>
    </citation>
    <scope>NUCLEOTIDE SEQUENCE</scope>
    <source>
        <strain evidence="13">GJH2-4</strain>
    </source>
</reference>
<dbReference type="InterPro" id="IPR050838">
    <property type="entry name" value="Ketopantoate_reductase"/>
</dbReference>
<dbReference type="Pfam" id="PF02558">
    <property type="entry name" value="ApbA"/>
    <property type="match status" value="1"/>
</dbReference>
<keyword evidence="5 10" id="KW-0566">Pantothenate biosynthesis</keyword>
<feature type="domain" description="Ketopantoate reductase C-terminal" evidence="12">
    <location>
        <begin position="174"/>
        <end position="295"/>
    </location>
</feature>
<dbReference type="PANTHER" id="PTHR43765">
    <property type="entry name" value="2-DEHYDROPANTOATE 2-REDUCTASE-RELATED"/>
    <property type="match status" value="1"/>
</dbReference>
<name>A0ABY5GD00_9GAMM</name>
<sequence length="301" mass="33258">MNLTIVGAGAIGRLWGCHLSLHHSVHFWTRDNARTLSLTFNPLENASRPQPYHFAANQPEQLQQADCVLLTVKAFQVEQALTSILPYLPPTTPVVVMHNGMGTHRMASALLPDNPLLYATTAQAAYRPSSAQLNHTGLGPTWLGAMNPAGHQQKHLAEALQQALPPCQWHAQILTPLWQKLAINCAINPLTAIAQCRNGDLAQAKYHSRLDAICNEVAAVMRAEGIAADSTALRRQVDQVIKNTAANYSSMNQDISQHRTTEIDYITGYLIDRAQEHGIAVPENTRLWQQIKQLEQQDHDA</sequence>
<comment type="similarity">
    <text evidence="2 10">Belongs to the ketopantoate reductase family.</text>
</comment>
<dbReference type="GO" id="GO:0008677">
    <property type="term" value="F:2-dehydropantoate 2-reductase activity"/>
    <property type="evidence" value="ECO:0007669"/>
    <property type="project" value="UniProtKB-EC"/>
</dbReference>
<keyword evidence="6 10" id="KW-0521">NADP</keyword>
<evidence type="ECO:0000259" key="12">
    <source>
        <dbReference type="Pfam" id="PF08546"/>
    </source>
</evidence>
<evidence type="ECO:0000256" key="10">
    <source>
        <dbReference type="RuleBase" id="RU362068"/>
    </source>
</evidence>
<dbReference type="InterPro" id="IPR003710">
    <property type="entry name" value="ApbA"/>
</dbReference>
<evidence type="ECO:0000313" key="14">
    <source>
        <dbReference type="Proteomes" id="UP001057998"/>
    </source>
</evidence>
<dbReference type="InterPro" id="IPR013328">
    <property type="entry name" value="6PGD_dom2"/>
</dbReference>
<dbReference type="EC" id="1.1.1.169" evidence="3 10"/>
<dbReference type="NCBIfam" id="NF005087">
    <property type="entry name" value="PRK06522.1-1"/>
    <property type="match status" value="1"/>
</dbReference>
<dbReference type="RefSeq" id="WP_255388328.1">
    <property type="nucleotide sequence ID" value="NZ_CP101508.1"/>
</dbReference>
<evidence type="ECO:0000256" key="1">
    <source>
        <dbReference type="ARBA" id="ARBA00004994"/>
    </source>
</evidence>
<evidence type="ECO:0000256" key="4">
    <source>
        <dbReference type="ARBA" id="ARBA00019465"/>
    </source>
</evidence>
<proteinExistence type="inferred from homology"/>
<organism evidence="13 14">
    <name type="scientific">Photobacterium atrarenae</name>
    <dbReference type="NCBI Taxonomy" id="865757"/>
    <lineage>
        <taxon>Bacteria</taxon>
        <taxon>Pseudomonadati</taxon>
        <taxon>Pseudomonadota</taxon>
        <taxon>Gammaproteobacteria</taxon>
        <taxon>Vibrionales</taxon>
        <taxon>Vibrionaceae</taxon>
        <taxon>Photobacterium</taxon>
    </lineage>
</organism>
<evidence type="ECO:0000259" key="11">
    <source>
        <dbReference type="Pfam" id="PF02558"/>
    </source>
</evidence>
<dbReference type="SUPFAM" id="SSF48179">
    <property type="entry name" value="6-phosphogluconate dehydrogenase C-terminal domain-like"/>
    <property type="match status" value="1"/>
</dbReference>
<dbReference type="Pfam" id="PF08546">
    <property type="entry name" value="ApbA_C"/>
    <property type="match status" value="1"/>
</dbReference>
<dbReference type="NCBIfam" id="TIGR00745">
    <property type="entry name" value="apbA_panE"/>
    <property type="match status" value="1"/>
</dbReference>
<dbReference type="EMBL" id="CP101508">
    <property type="protein sequence ID" value="UTV27113.1"/>
    <property type="molecule type" value="Genomic_DNA"/>
</dbReference>
<dbReference type="InterPro" id="IPR013752">
    <property type="entry name" value="KPA_reductase"/>
</dbReference>
<gene>
    <name evidence="13" type="primary">panE</name>
    <name evidence="13" type="ORF">NNL38_12290</name>
</gene>
<accession>A0ABY5GD00</accession>
<evidence type="ECO:0000256" key="7">
    <source>
        <dbReference type="ARBA" id="ARBA00023002"/>
    </source>
</evidence>